<reference evidence="2" key="1">
    <citation type="submission" date="2020-11" db="EMBL/GenBank/DDBJ databases">
        <authorList>
            <person name="Tran Van P."/>
        </authorList>
    </citation>
    <scope>NUCLEOTIDE SEQUENCE</scope>
</reference>
<evidence type="ECO:0000313" key="2">
    <source>
        <dbReference type="EMBL" id="CAD7196642.1"/>
    </source>
</evidence>
<dbReference type="EMBL" id="OA565265">
    <property type="protein sequence ID" value="CAD7196642.1"/>
    <property type="molecule type" value="Genomic_DNA"/>
</dbReference>
<keyword evidence="1" id="KW-0732">Signal</keyword>
<accession>A0A7R8VDU8</accession>
<dbReference type="PROSITE" id="PS51257">
    <property type="entry name" value="PROKAR_LIPOPROTEIN"/>
    <property type="match status" value="1"/>
</dbReference>
<sequence length="164" mass="18129">MRRVLLLSVICTMMMACVMAGDMCGLKRCCKDEVCVDTSDPCAKPWCPSYQCKPVVPEKYCNCLCKRGQVCIDTGIRCITTPCPTFQCAWPRSVDVLGGPVSASGFPVKRVSEIPSHPLNLLTTWLSVAPCGRTRNYGNMTSRHKERGYNGRGELWLGMVGWKG</sequence>
<proteinExistence type="predicted"/>
<dbReference type="AlphaFoldDB" id="A0A7R8VDU8"/>
<evidence type="ECO:0000256" key="1">
    <source>
        <dbReference type="SAM" id="SignalP"/>
    </source>
</evidence>
<name>A0A7R8VDU8_TIMDO</name>
<organism evidence="2">
    <name type="scientific">Timema douglasi</name>
    <name type="common">Walking stick</name>
    <dbReference type="NCBI Taxonomy" id="61478"/>
    <lineage>
        <taxon>Eukaryota</taxon>
        <taxon>Metazoa</taxon>
        <taxon>Ecdysozoa</taxon>
        <taxon>Arthropoda</taxon>
        <taxon>Hexapoda</taxon>
        <taxon>Insecta</taxon>
        <taxon>Pterygota</taxon>
        <taxon>Neoptera</taxon>
        <taxon>Polyneoptera</taxon>
        <taxon>Phasmatodea</taxon>
        <taxon>Timematodea</taxon>
        <taxon>Timematoidea</taxon>
        <taxon>Timematidae</taxon>
        <taxon>Timema</taxon>
    </lineage>
</organism>
<protein>
    <submittedName>
        <fullName evidence="2">Uncharacterized protein</fullName>
    </submittedName>
</protein>
<feature type="chain" id="PRO_5031485736" evidence="1">
    <location>
        <begin position="21"/>
        <end position="164"/>
    </location>
</feature>
<feature type="signal peptide" evidence="1">
    <location>
        <begin position="1"/>
        <end position="20"/>
    </location>
</feature>
<gene>
    <name evidence="2" type="ORF">TDIB3V08_LOCUS2982</name>
</gene>